<organism evidence="2 3">
    <name type="scientific">Marasmius tenuissimus</name>
    <dbReference type="NCBI Taxonomy" id="585030"/>
    <lineage>
        <taxon>Eukaryota</taxon>
        <taxon>Fungi</taxon>
        <taxon>Dikarya</taxon>
        <taxon>Basidiomycota</taxon>
        <taxon>Agaricomycotina</taxon>
        <taxon>Agaricomycetes</taxon>
        <taxon>Agaricomycetidae</taxon>
        <taxon>Agaricales</taxon>
        <taxon>Marasmiineae</taxon>
        <taxon>Marasmiaceae</taxon>
        <taxon>Marasmius</taxon>
    </lineage>
</organism>
<evidence type="ECO:0008006" key="4">
    <source>
        <dbReference type="Google" id="ProtNLM"/>
    </source>
</evidence>
<evidence type="ECO:0000313" key="3">
    <source>
        <dbReference type="Proteomes" id="UP001437256"/>
    </source>
</evidence>
<accession>A0ABR3A269</accession>
<feature type="compositionally biased region" description="Acidic residues" evidence="1">
    <location>
        <begin position="651"/>
        <end position="664"/>
    </location>
</feature>
<keyword evidence="3" id="KW-1185">Reference proteome</keyword>
<evidence type="ECO:0000256" key="1">
    <source>
        <dbReference type="SAM" id="MobiDB-lite"/>
    </source>
</evidence>
<feature type="region of interest" description="Disordered" evidence="1">
    <location>
        <begin position="608"/>
        <end position="664"/>
    </location>
</feature>
<reference evidence="2 3" key="1">
    <citation type="submission" date="2024-05" db="EMBL/GenBank/DDBJ databases">
        <title>A draft genome resource for the thread blight pathogen Marasmius tenuissimus strain MS-2.</title>
        <authorList>
            <person name="Yulfo-Soto G.E."/>
            <person name="Baruah I.K."/>
            <person name="Amoako-Attah I."/>
            <person name="Bukari Y."/>
            <person name="Meinhardt L.W."/>
            <person name="Bailey B.A."/>
            <person name="Cohen S.P."/>
        </authorList>
    </citation>
    <scope>NUCLEOTIDE SEQUENCE [LARGE SCALE GENOMIC DNA]</scope>
    <source>
        <strain evidence="2 3">MS-2</strain>
    </source>
</reference>
<sequence>MDAFKHYATEILTGVPKPNSISPAKREKMKTTVPSKLHLADQTRKNLQDEMLKNFKFSEYQYTIYDQDCAMTQYSDLNLYLPSKNERVVNAKLTCVDSKIHPLMNKRYNRRELLFQCQAGMDNTQGCNPSKKREIPWKDVNCTCWIRVLVTFDIEATNPSDFIAINQISGITSHSEACRVLSDVENDPPIPLHPLVRARALELVVQGSPLYFLQSEIEEFVKLHFNEGTLGTDCHRLFLESHDTSSLYRTTRRYFGIRQRNKPEETLHSWYRTDNPTPPSSLIRDSCLHYTPQITDDKESRFELVLATPDMKKAAWDHVHKQHLLMDLTFGFCSASLLLTLLMAFDKNRRGVPVGALLFSARKHAKATHADYDTKILTKLVGAWKDGLGTNSDGEKIDIKAATTDQDPRERNTLAAHWPEIFLLLCTFHVWQSWKNTLNCFLRCIPEGEPRKEIRRRLAQLLHQLMRKITSYPDAKRAFESERQYLLRLGRRRSATAKKQAKGGLVFLNYLLQYHLKSEDYWYLWSPAGAIEASQRLNIPVDDVPHTNNPLEGFNGRIKNQYIAPYTRGGRLPRVYVWVYVFVTYVIPELFKSFRDKEKHQEFRAKFRSTVPTSASSEHVPPTSPASSTASKPSSSRKSTPQTPVETPEFTVEELEQEGDVEDKEIGEDLGKVLAQDSDEEAEVDNEELLRLDKETSAFVEETQFDFDLTKDEPALDAEEILSQLQALGTSYYTSHDDDSCFLSSLAPSFVEDTYIPWSPPKRQLPLPQIVSSVSGLSHDTVSHVSKTQFSSGSSDLPTSPPSSISSDSLLVHPATTPTMSPQAAIPHVTSSKRATTIMELAQAQM</sequence>
<dbReference type="Proteomes" id="UP001437256">
    <property type="component" value="Unassembled WGS sequence"/>
</dbReference>
<evidence type="ECO:0000313" key="2">
    <source>
        <dbReference type="EMBL" id="KAL0067688.1"/>
    </source>
</evidence>
<protein>
    <recommendedName>
        <fullName evidence="4">MULE transposase domain-containing protein</fullName>
    </recommendedName>
</protein>
<proteinExistence type="predicted"/>
<feature type="region of interest" description="Disordered" evidence="1">
    <location>
        <begin position="785"/>
        <end position="829"/>
    </location>
</feature>
<name>A0ABR3A269_9AGAR</name>
<feature type="compositionally biased region" description="Low complexity" evidence="1">
    <location>
        <begin position="791"/>
        <end position="811"/>
    </location>
</feature>
<comment type="caution">
    <text evidence="2">The sequence shown here is derived from an EMBL/GenBank/DDBJ whole genome shotgun (WGS) entry which is preliminary data.</text>
</comment>
<feature type="compositionally biased region" description="Low complexity" evidence="1">
    <location>
        <begin position="625"/>
        <end position="650"/>
    </location>
</feature>
<dbReference type="EMBL" id="JBBXMP010000024">
    <property type="protein sequence ID" value="KAL0067688.1"/>
    <property type="molecule type" value="Genomic_DNA"/>
</dbReference>
<gene>
    <name evidence="2" type="ORF">AAF712_005403</name>
</gene>